<accession>F2UMR5</accession>
<dbReference type="GO" id="GO:0005737">
    <property type="term" value="C:cytoplasm"/>
    <property type="evidence" value="ECO:0007669"/>
    <property type="project" value="UniProtKB-ARBA"/>
</dbReference>
<evidence type="ECO:0000259" key="11">
    <source>
        <dbReference type="PROSITE" id="PS50892"/>
    </source>
</evidence>
<evidence type="ECO:0000256" key="3">
    <source>
        <dbReference type="ARBA" id="ARBA00022692"/>
    </source>
</evidence>
<feature type="domain" description="Longin" evidence="10">
    <location>
        <begin position="64"/>
        <end position="99"/>
    </location>
</feature>
<evidence type="ECO:0000256" key="5">
    <source>
        <dbReference type="ARBA" id="ARBA00022989"/>
    </source>
</evidence>
<dbReference type="eggNOG" id="KOG0859">
    <property type="taxonomic scope" value="Eukaryota"/>
</dbReference>
<feature type="domain" description="V-SNARE coiled-coil homology" evidence="11">
    <location>
        <begin position="135"/>
        <end position="195"/>
    </location>
</feature>
<keyword evidence="8" id="KW-0175">Coiled coil</keyword>
<protein>
    <recommendedName>
        <fullName evidence="14">V-SNARE coiled-coil homology domain-containing protein</fullName>
    </recommendedName>
</protein>
<dbReference type="InterPro" id="IPR010908">
    <property type="entry name" value="Longin_dom"/>
</dbReference>
<feature type="transmembrane region" description="Helical" evidence="9">
    <location>
        <begin position="199"/>
        <end position="218"/>
    </location>
</feature>
<dbReference type="Gene3D" id="1.20.5.110">
    <property type="match status" value="1"/>
</dbReference>
<keyword evidence="2" id="KW-0813">Transport</keyword>
<dbReference type="PANTHER" id="PTHR21136">
    <property type="entry name" value="SNARE PROTEINS"/>
    <property type="match status" value="1"/>
</dbReference>
<dbReference type="GO" id="GO:0016192">
    <property type="term" value="P:vesicle-mediated transport"/>
    <property type="evidence" value="ECO:0007669"/>
    <property type="project" value="InterPro"/>
</dbReference>
<dbReference type="InterPro" id="IPR051097">
    <property type="entry name" value="Synaptobrevin-like_transport"/>
</dbReference>
<keyword evidence="6 9" id="KW-0472">Membrane</keyword>
<keyword evidence="5 9" id="KW-1133">Transmembrane helix</keyword>
<dbReference type="AlphaFoldDB" id="F2UMR5"/>
<organism evidence="13">
    <name type="scientific">Salpingoeca rosetta (strain ATCC 50818 / BSB-021)</name>
    <dbReference type="NCBI Taxonomy" id="946362"/>
    <lineage>
        <taxon>Eukaryota</taxon>
        <taxon>Choanoflagellata</taxon>
        <taxon>Craspedida</taxon>
        <taxon>Salpingoecidae</taxon>
        <taxon>Salpingoeca</taxon>
    </lineage>
</organism>
<dbReference type="PROSITE" id="PS50859">
    <property type="entry name" value="LONGIN"/>
    <property type="match status" value="1"/>
</dbReference>
<evidence type="ECO:0000256" key="9">
    <source>
        <dbReference type="SAM" id="Phobius"/>
    </source>
</evidence>
<dbReference type="OrthoDB" id="10042941at2759"/>
<feature type="transmembrane region" description="Helical" evidence="9">
    <location>
        <begin position="436"/>
        <end position="455"/>
    </location>
</feature>
<comment type="subcellular location">
    <subcellularLocation>
        <location evidence="7">Endomembrane system</location>
        <topology evidence="7">Single-pass type IV membrane protein</topology>
    </subcellularLocation>
</comment>
<evidence type="ECO:0000256" key="4">
    <source>
        <dbReference type="ARBA" id="ARBA00022927"/>
    </source>
</evidence>
<dbReference type="PANTHER" id="PTHR21136:SF168">
    <property type="entry name" value="VESICLE-ASSOCIATED MEMBRANE PROTEIN 9"/>
    <property type="match status" value="1"/>
</dbReference>
<dbReference type="Gene3D" id="3.30.450.50">
    <property type="entry name" value="Longin domain"/>
    <property type="match status" value="1"/>
</dbReference>
<dbReference type="CDD" id="cd15843">
    <property type="entry name" value="R-SNARE"/>
    <property type="match status" value="1"/>
</dbReference>
<evidence type="ECO:0000256" key="8">
    <source>
        <dbReference type="PROSITE-ProRule" id="PRU00290"/>
    </source>
</evidence>
<keyword evidence="4" id="KW-0653">Protein transport</keyword>
<dbReference type="GO" id="GO:0012505">
    <property type="term" value="C:endomembrane system"/>
    <property type="evidence" value="ECO:0007669"/>
    <property type="project" value="UniProtKB-SubCell"/>
</dbReference>
<dbReference type="InterPro" id="IPR001388">
    <property type="entry name" value="Synaptobrevin-like"/>
</dbReference>
<evidence type="ECO:0000313" key="13">
    <source>
        <dbReference type="Proteomes" id="UP000007799"/>
    </source>
</evidence>
<dbReference type="GeneID" id="16069908"/>
<evidence type="ECO:0000259" key="10">
    <source>
        <dbReference type="PROSITE" id="PS50859"/>
    </source>
</evidence>
<dbReference type="STRING" id="946362.F2UMR5"/>
<dbReference type="InterPro" id="IPR042855">
    <property type="entry name" value="V_SNARE_CC"/>
</dbReference>
<evidence type="ECO:0000256" key="7">
    <source>
        <dbReference type="ARBA" id="ARBA00046280"/>
    </source>
</evidence>
<dbReference type="EMBL" id="GL832983">
    <property type="protein sequence ID" value="EGD78414.1"/>
    <property type="molecule type" value="Genomic_DNA"/>
</dbReference>
<evidence type="ECO:0000256" key="6">
    <source>
        <dbReference type="ARBA" id="ARBA00023136"/>
    </source>
</evidence>
<name>F2UMR5_SALR5</name>
<dbReference type="Pfam" id="PF00957">
    <property type="entry name" value="Synaptobrevin"/>
    <property type="match status" value="1"/>
</dbReference>
<dbReference type="RefSeq" id="XP_004989363.1">
    <property type="nucleotide sequence ID" value="XM_004989306.1"/>
</dbReference>
<proteinExistence type="inferred from homology"/>
<sequence>MAAVLYAVVAEGARPLAEHCEPGTVDAASLVPSALDQLQRLPRNQSQGSVVLEQDGVPRYKKKHLFFLRQDNFTFACVTERGFGQARAMQFLGEVAAEFEPFKQAARRYNNYELDDRFARIIAGLIPRAPTNDPELLQAQQEVSAATGVMRDTLQKVVQRDELLEDLQGRSEDISADSARFQTRSTKLRRRAAWSAYKYYLIPVVVIVVLAGIIALSICSKPGKCTRSRSSLKQCSDIPAQKCNPSLQVFGHKACGDDSKVICGPSASTVNQFFSRDGKKCNAANSRLTKCYVKRAAELDALFPDNEFSHTNCTDTCTNVLLRQATRLHDSKACELSKDASLQALFLRDARAQTLCQRSHHVYCGDLLYDTILPLRETTPTKHNCSTISRGGTCFAHVQERWDDLKLNVTLTAEFFASINNTCTSFGITLQTSSSFLSAASAVTVIVMALTSILLTH</sequence>
<dbReference type="InterPro" id="IPR011012">
    <property type="entry name" value="Longin-like_dom_sf"/>
</dbReference>
<dbReference type="SUPFAM" id="SSF58038">
    <property type="entry name" value="SNARE fusion complex"/>
    <property type="match status" value="1"/>
</dbReference>
<dbReference type="Proteomes" id="UP000007799">
    <property type="component" value="Unassembled WGS sequence"/>
</dbReference>
<evidence type="ECO:0000256" key="1">
    <source>
        <dbReference type="ARBA" id="ARBA00008025"/>
    </source>
</evidence>
<evidence type="ECO:0000256" key="2">
    <source>
        <dbReference type="ARBA" id="ARBA00022448"/>
    </source>
</evidence>
<keyword evidence="3 9" id="KW-0812">Transmembrane</keyword>
<comment type="similarity">
    <text evidence="1">Belongs to the synaptobrevin family.</text>
</comment>
<dbReference type="PRINTS" id="PR00219">
    <property type="entry name" value="SYNAPTOBREVN"/>
</dbReference>
<evidence type="ECO:0008006" key="14">
    <source>
        <dbReference type="Google" id="ProtNLM"/>
    </source>
</evidence>
<dbReference type="KEGG" id="sre:PTSG_09110"/>
<dbReference type="InParanoid" id="F2UMR5"/>
<dbReference type="PROSITE" id="PS50892">
    <property type="entry name" value="V_SNARE"/>
    <property type="match status" value="1"/>
</dbReference>
<keyword evidence="13" id="KW-1185">Reference proteome</keyword>
<reference evidence="12" key="1">
    <citation type="submission" date="2009-08" db="EMBL/GenBank/DDBJ databases">
        <title>Annotation of Salpingoeca rosetta.</title>
        <authorList>
            <consortium name="The Broad Institute Genome Sequencing Platform"/>
            <person name="Russ C."/>
            <person name="Cuomo C."/>
            <person name="Burger G."/>
            <person name="Gray M.W."/>
            <person name="Holland P.W.H."/>
            <person name="King N."/>
            <person name="Lang F.B.F."/>
            <person name="Roger A.J."/>
            <person name="Ruiz-Trillo I."/>
            <person name="Young S.K."/>
            <person name="Zeng Q."/>
            <person name="Gargeya S."/>
            <person name="Alvarado L."/>
            <person name="Berlin A."/>
            <person name="Chapman S.B."/>
            <person name="Chen Z."/>
            <person name="Freedman E."/>
            <person name="Gellesch M."/>
            <person name="Goldberg J."/>
            <person name="Griggs A."/>
            <person name="Gujja S."/>
            <person name="Heilman E."/>
            <person name="Heiman D."/>
            <person name="Howarth C."/>
            <person name="Mehta T."/>
            <person name="Neiman D."/>
            <person name="Pearson M."/>
            <person name="Roberts A."/>
            <person name="Saif S."/>
            <person name="Shea T."/>
            <person name="Shenoy N."/>
            <person name="Sisk P."/>
            <person name="Stolte C."/>
            <person name="Sykes S."/>
            <person name="White J."/>
            <person name="Yandava C."/>
            <person name="Haas B."/>
            <person name="Nusbaum C."/>
            <person name="Birren B."/>
        </authorList>
    </citation>
    <scope>NUCLEOTIDE SEQUENCE [LARGE SCALE GENOMIC DNA]</scope>
    <source>
        <strain evidence="12">ATCC 50818</strain>
    </source>
</reference>
<dbReference type="GO" id="GO:0015031">
    <property type="term" value="P:protein transport"/>
    <property type="evidence" value="ECO:0007669"/>
    <property type="project" value="UniProtKB-KW"/>
</dbReference>
<gene>
    <name evidence="12" type="ORF">PTSG_09110</name>
</gene>
<evidence type="ECO:0000313" key="12">
    <source>
        <dbReference type="EMBL" id="EGD78414.1"/>
    </source>
</evidence>
<dbReference type="GO" id="GO:0016020">
    <property type="term" value="C:membrane"/>
    <property type="evidence" value="ECO:0007669"/>
    <property type="project" value="InterPro"/>
</dbReference>
<dbReference type="SUPFAM" id="SSF64356">
    <property type="entry name" value="SNARE-like"/>
    <property type="match status" value="1"/>
</dbReference>